<evidence type="ECO:0000313" key="2">
    <source>
        <dbReference type="EMBL" id="QGO06934.1"/>
    </source>
</evidence>
<dbReference type="Gene3D" id="3.40.50.1000">
    <property type="entry name" value="HAD superfamily/HAD-like"/>
    <property type="match status" value="1"/>
</dbReference>
<gene>
    <name evidence="2" type="primary">ntdB</name>
    <name evidence="2" type="ORF">Psal009_02869</name>
</gene>
<evidence type="ECO:0000313" key="3">
    <source>
        <dbReference type="Proteomes" id="UP000422232"/>
    </source>
</evidence>
<dbReference type="EC" id="3.-.-.-" evidence="2"/>
<dbReference type="SFLD" id="SFLDG01140">
    <property type="entry name" value="C2.B:_Phosphomannomutase_and_P"/>
    <property type="match status" value="1"/>
</dbReference>
<dbReference type="InterPro" id="IPR006379">
    <property type="entry name" value="HAD-SF_hydro_IIB"/>
</dbReference>
<dbReference type="GO" id="GO:0000287">
    <property type="term" value="F:magnesium ion binding"/>
    <property type="evidence" value="ECO:0007669"/>
    <property type="project" value="TreeGrafter"/>
</dbReference>
<dbReference type="SUPFAM" id="SSF56784">
    <property type="entry name" value="HAD-like"/>
    <property type="match status" value="1"/>
</dbReference>
<dbReference type="SFLD" id="SFLDG01141">
    <property type="entry name" value="C2.B.1:_Sucrose_Phosphatase_Li"/>
    <property type="match status" value="1"/>
</dbReference>
<keyword evidence="1 2" id="KW-0378">Hydrolase</keyword>
<dbReference type="GO" id="GO:0005829">
    <property type="term" value="C:cytosol"/>
    <property type="evidence" value="ECO:0007669"/>
    <property type="project" value="TreeGrafter"/>
</dbReference>
<dbReference type="Proteomes" id="UP000422232">
    <property type="component" value="Chromosome"/>
</dbReference>
<organism evidence="2 3">
    <name type="scientific">Piscirickettsia salmonis</name>
    <dbReference type="NCBI Taxonomy" id="1238"/>
    <lineage>
        <taxon>Bacteria</taxon>
        <taxon>Pseudomonadati</taxon>
        <taxon>Pseudomonadota</taxon>
        <taxon>Gammaproteobacteria</taxon>
        <taxon>Thiotrichales</taxon>
        <taxon>Piscirickettsiaceae</taxon>
        <taxon>Piscirickettsia</taxon>
    </lineage>
</organism>
<dbReference type="NCBIfam" id="TIGR01484">
    <property type="entry name" value="HAD-SF-IIB"/>
    <property type="match status" value="1"/>
</dbReference>
<evidence type="ECO:0000256" key="1">
    <source>
        <dbReference type="ARBA" id="ARBA00022801"/>
    </source>
</evidence>
<reference evidence="2 3" key="1">
    <citation type="submission" date="2019-04" db="EMBL/GenBank/DDBJ databases">
        <title>Complete genome sequencing of Piscirickettsia salmonis strain Psal-009.</title>
        <authorList>
            <person name="Schober I."/>
            <person name="Bunk B."/>
            <person name="Sproer C."/>
            <person name="Carril G.P."/>
            <person name="Riedel T."/>
            <person name="Flores-Herrera P.A."/>
            <person name="Nourdin-Galindo G."/>
            <person name="Marshall S.H."/>
            <person name="Overmann J."/>
        </authorList>
    </citation>
    <scope>NUCLEOTIDE SEQUENCE [LARGE SCALE GENOMIC DNA]</scope>
    <source>
        <strain evidence="2 3">Psal-009</strain>
    </source>
</reference>
<protein>
    <submittedName>
        <fullName evidence="2">NTD biosynthesis operon putative hydrolase NtdB</fullName>
        <ecNumber evidence="2">3.-.-.-</ecNumber>
    </submittedName>
</protein>
<dbReference type="PANTHER" id="PTHR10000">
    <property type="entry name" value="PHOSPHOSERINE PHOSPHATASE"/>
    <property type="match status" value="1"/>
</dbReference>
<dbReference type="SFLD" id="SFLDS00003">
    <property type="entry name" value="Haloacid_Dehalogenase"/>
    <property type="match status" value="1"/>
</dbReference>
<dbReference type="InterPro" id="IPR006380">
    <property type="entry name" value="SPP-like_dom"/>
</dbReference>
<dbReference type="GO" id="GO:0016791">
    <property type="term" value="F:phosphatase activity"/>
    <property type="evidence" value="ECO:0007669"/>
    <property type="project" value="TreeGrafter"/>
</dbReference>
<dbReference type="EMBL" id="CP038908">
    <property type="protein sequence ID" value="QGO06934.1"/>
    <property type="molecule type" value="Genomic_DNA"/>
</dbReference>
<dbReference type="Gene3D" id="3.30.70.1410">
    <property type="entry name" value="yhjk (haloacid dehalogenase-like hydrolase protein) domain"/>
    <property type="match status" value="1"/>
</dbReference>
<proteinExistence type="predicted"/>
<dbReference type="AlphaFoldDB" id="A0A9Q6LN56"/>
<accession>A0A9Q6LN56</accession>
<dbReference type="InterPro" id="IPR036412">
    <property type="entry name" value="HAD-like_sf"/>
</dbReference>
<sequence>MKLTFKSLPAITQPQSIVFSDFDSTYFNHLATAQDLTRIKEFEHFLFNLCQKENILFGLISGSPKQYIIDHLINKHYTILPHFIASSYGSEIHYYNHSELQLDTEWDQQFLSHQQIENNLSQFISQLKTEGLALTHQGTWQQTHYKRSFFLPQKNHSEQQLLKMLNKYCQHYNLAFNLSHSNPDNGDPDLNYDIDFFPTGCGKDKVVHYLCNKFSVNLTHTLAFGDSGNDITMLKTVGQGYLVANATAEAKRKHAHHLNEKFTQGIYQGLSKHY</sequence>
<dbReference type="PANTHER" id="PTHR10000:SF57">
    <property type="entry name" value="KANOSAMINE-6-PHOSPHATE PHOSPHATASE"/>
    <property type="match status" value="1"/>
</dbReference>
<keyword evidence="3" id="KW-1185">Reference proteome</keyword>
<dbReference type="Pfam" id="PF05116">
    <property type="entry name" value="S6PP"/>
    <property type="match status" value="1"/>
</dbReference>
<dbReference type="RefSeq" id="WP_036778141.1">
    <property type="nucleotide sequence ID" value="NZ_CP012413.1"/>
</dbReference>
<dbReference type="InterPro" id="IPR023214">
    <property type="entry name" value="HAD_sf"/>
</dbReference>
<name>A0A9Q6LN56_PISSA</name>